<dbReference type="EMBL" id="OZ034821">
    <property type="protein sequence ID" value="CAL1408874.1"/>
    <property type="molecule type" value="Genomic_DNA"/>
</dbReference>
<dbReference type="AlphaFoldDB" id="A0AAV2GDW4"/>
<keyword evidence="2" id="KW-1185">Reference proteome</keyword>
<reference evidence="1 2" key="1">
    <citation type="submission" date="2024-04" db="EMBL/GenBank/DDBJ databases">
        <authorList>
            <person name="Fracassetti M."/>
        </authorList>
    </citation>
    <scope>NUCLEOTIDE SEQUENCE [LARGE SCALE GENOMIC DNA]</scope>
</reference>
<accession>A0AAV2GDW4</accession>
<proteinExistence type="predicted"/>
<name>A0AAV2GDW4_9ROSI</name>
<dbReference type="Proteomes" id="UP001497516">
    <property type="component" value="Chromosome 8"/>
</dbReference>
<evidence type="ECO:0000313" key="1">
    <source>
        <dbReference type="EMBL" id="CAL1408874.1"/>
    </source>
</evidence>
<protein>
    <submittedName>
        <fullName evidence="1">Uncharacterized protein</fullName>
    </submittedName>
</protein>
<gene>
    <name evidence="1" type="ORF">LTRI10_LOCUS48432</name>
</gene>
<organism evidence="1 2">
    <name type="scientific">Linum trigynum</name>
    <dbReference type="NCBI Taxonomy" id="586398"/>
    <lineage>
        <taxon>Eukaryota</taxon>
        <taxon>Viridiplantae</taxon>
        <taxon>Streptophyta</taxon>
        <taxon>Embryophyta</taxon>
        <taxon>Tracheophyta</taxon>
        <taxon>Spermatophyta</taxon>
        <taxon>Magnoliopsida</taxon>
        <taxon>eudicotyledons</taxon>
        <taxon>Gunneridae</taxon>
        <taxon>Pentapetalae</taxon>
        <taxon>rosids</taxon>
        <taxon>fabids</taxon>
        <taxon>Malpighiales</taxon>
        <taxon>Linaceae</taxon>
        <taxon>Linum</taxon>
    </lineage>
</organism>
<evidence type="ECO:0000313" key="2">
    <source>
        <dbReference type="Proteomes" id="UP001497516"/>
    </source>
</evidence>
<sequence length="113" mass="12261">MRGWRGSLTWKAGLSPLWSSAVKSPPASTSAIRAFSPRLDPTVKMFTASKIYGELFTVIDNSDDSITVVVHSDDAITVLVQNGDSIIAVDQNSDAITVLVKNGDIHHCFCLQR</sequence>